<name>A0A3P6BJ03_BRACM</name>
<proteinExistence type="predicted"/>
<protein>
    <submittedName>
        <fullName evidence="2">Uncharacterized protein</fullName>
    </submittedName>
</protein>
<feature type="non-terminal residue" evidence="3">
    <location>
        <position position="1"/>
    </location>
</feature>
<feature type="region of interest" description="Disordered" evidence="1">
    <location>
        <begin position="11"/>
        <end position="38"/>
    </location>
</feature>
<organism evidence="3">
    <name type="scientific">Brassica campestris</name>
    <name type="common">Field mustard</name>
    <dbReference type="NCBI Taxonomy" id="3711"/>
    <lineage>
        <taxon>Eukaryota</taxon>
        <taxon>Viridiplantae</taxon>
        <taxon>Streptophyta</taxon>
        <taxon>Embryophyta</taxon>
        <taxon>Tracheophyta</taxon>
        <taxon>Spermatophyta</taxon>
        <taxon>Magnoliopsida</taxon>
        <taxon>eudicotyledons</taxon>
        <taxon>Gunneridae</taxon>
        <taxon>Pentapetalae</taxon>
        <taxon>rosids</taxon>
        <taxon>malvids</taxon>
        <taxon>Brassicales</taxon>
        <taxon>Brassicaceae</taxon>
        <taxon>Brassiceae</taxon>
        <taxon>Brassica</taxon>
    </lineage>
</organism>
<evidence type="ECO:0000313" key="3">
    <source>
        <dbReference type="EMBL" id="VDC96351.1"/>
    </source>
</evidence>
<dbReference type="EMBL" id="LR031574">
    <property type="protein sequence ID" value="VDC96351.1"/>
    <property type="molecule type" value="Genomic_DNA"/>
</dbReference>
<evidence type="ECO:0000256" key="1">
    <source>
        <dbReference type="SAM" id="MobiDB-lite"/>
    </source>
</evidence>
<dbReference type="AlphaFoldDB" id="A0A3P6BJ03"/>
<dbReference type="Proteomes" id="UP000694005">
    <property type="component" value="Chromosome A07"/>
</dbReference>
<accession>A0A3P6BJ03</accession>
<dbReference type="Gramene" id="A07p07990.2_BraZ1">
    <property type="protein sequence ID" value="A07p07990.2_BraZ1.CDS"/>
    <property type="gene ID" value="A07g07990.2_BraZ1"/>
</dbReference>
<reference evidence="3" key="1">
    <citation type="submission" date="2018-11" db="EMBL/GenBank/DDBJ databases">
        <authorList>
            <consortium name="Genoscope - CEA"/>
            <person name="William W."/>
        </authorList>
    </citation>
    <scope>NUCLEOTIDE SEQUENCE</scope>
</reference>
<dbReference type="EMBL" id="LS974623">
    <property type="protein sequence ID" value="CAG7901155.1"/>
    <property type="molecule type" value="Genomic_DNA"/>
</dbReference>
<sequence length="76" mass="8677">TINPVHNCQFDSESATGGDGMKLLPPRTRRPPGRPRKSRILSAGEFRVWIRIFKRCRACTRCGRLDHNRATCMIPI</sequence>
<feature type="compositionally biased region" description="Basic residues" evidence="1">
    <location>
        <begin position="27"/>
        <end position="38"/>
    </location>
</feature>
<evidence type="ECO:0000313" key="2">
    <source>
        <dbReference type="EMBL" id="CAG7901155.1"/>
    </source>
</evidence>
<gene>
    <name evidence="3" type="ORF">BRAA07T28476Z</name>
    <name evidence="2" type="ORF">BRAPAZ1V2_A07P07990.2</name>
</gene>